<organism evidence="2 3">
    <name type="scientific">Fontibacter flavus</name>
    <dbReference type="NCBI Taxonomy" id="654838"/>
    <lineage>
        <taxon>Bacteria</taxon>
        <taxon>Pseudomonadati</taxon>
        <taxon>Bacteroidota</taxon>
        <taxon>Cytophagia</taxon>
        <taxon>Cytophagales</taxon>
        <taxon>Cyclobacteriaceae</taxon>
        <taxon>Fontibacter</taxon>
    </lineage>
</organism>
<accession>A0ABV6FTT0</accession>
<dbReference type="Proteomes" id="UP001589797">
    <property type="component" value="Unassembled WGS sequence"/>
</dbReference>
<reference evidence="2 3" key="1">
    <citation type="submission" date="2024-09" db="EMBL/GenBank/DDBJ databases">
        <authorList>
            <person name="Sun Q."/>
            <person name="Mori K."/>
        </authorList>
    </citation>
    <scope>NUCLEOTIDE SEQUENCE [LARGE SCALE GENOMIC DNA]</scope>
    <source>
        <strain evidence="2 3">CCM 7650</strain>
    </source>
</reference>
<name>A0ABV6FTT0_9BACT</name>
<evidence type="ECO:0008006" key="4">
    <source>
        <dbReference type="Google" id="ProtNLM"/>
    </source>
</evidence>
<keyword evidence="3" id="KW-1185">Reference proteome</keyword>
<dbReference type="EMBL" id="JBHLWI010000030">
    <property type="protein sequence ID" value="MFC0263264.1"/>
    <property type="molecule type" value="Genomic_DNA"/>
</dbReference>
<dbReference type="Gene3D" id="2.60.120.260">
    <property type="entry name" value="Galactose-binding domain-like"/>
    <property type="match status" value="1"/>
</dbReference>
<feature type="chain" id="PRO_5047420021" description="Carbohydrate binding domain-containing protein" evidence="1">
    <location>
        <begin position="18"/>
        <end position="197"/>
    </location>
</feature>
<evidence type="ECO:0000313" key="3">
    <source>
        <dbReference type="Proteomes" id="UP001589797"/>
    </source>
</evidence>
<evidence type="ECO:0000256" key="1">
    <source>
        <dbReference type="SAM" id="SignalP"/>
    </source>
</evidence>
<evidence type="ECO:0000313" key="2">
    <source>
        <dbReference type="EMBL" id="MFC0263264.1"/>
    </source>
</evidence>
<proteinExistence type="predicted"/>
<feature type="signal peptide" evidence="1">
    <location>
        <begin position="1"/>
        <end position="17"/>
    </location>
</feature>
<gene>
    <name evidence="2" type="ORF">ACFFIP_11275</name>
</gene>
<sequence length="197" mass="22135">MRTFTYLIFLLSMPFLACTSEEDTLPRGTQLLRNTDLSSNPNSITPWNSIGSQGFNLGVSTEIFRSGSQSIFIENLDSLNINLGTWTQTYRGIIPNAGRRISLRAYLKGEDIRTFGPESNIYISMRMFPVEDDNGSTGGRFISSQSRVLVNGTFDWRPLEVSLNSIPPQVEFIVVYLVMGPRTTGKVFFDDITLRVD</sequence>
<keyword evidence="1" id="KW-0732">Signal</keyword>
<protein>
    <recommendedName>
        <fullName evidence="4">Carbohydrate binding domain-containing protein</fullName>
    </recommendedName>
</protein>
<comment type="caution">
    <text evidence="2">The sequence shown here is derived from an EMBL/GenBank/DDBJ whole genome shotgun (WGS) entry which is preliminary data.</text>
</comment>